<dbReference type="PANTHER" id="PTHR34266:SF2">
    <property type="entry name" value="THIAZOLE SYNTHASE"/>
    <property type="match status" value="1"/>
</dbReference>
<feature type="binding site" evidence="8">
    <location>
        <begin position="209"/>
        <end position="210"/>
    </location>
    <ligand>
        <name>1-deoxy-D-xylulose 5-phosphate</name>
        <dbReference type="ChEBI" id="CHEBI:57792"/>
    </ligand>
</feature>
<dbReference type="CDD" id="cd04728">
    <property type="entry name" value="ThiG"/>
    <property type="match status" value="1"/>
</dbReference>
<dbReference type="EMBL" id="QAOI01000010">
    <property type="protein sequence ID" value="PTQ77086.1"/>
    <property type="molecule type" value="Genomic_DNA"/>
</dbReference>
<dbReference type="InterPro" id="IPR033983">
    <property type="entry name" value="Thiazole_synthase_ThiG"/>
</dbReference>
<organism evidence="11 12">
    <name type="scientific">Nitrosomonas oligotropha</name>
    <dbReference type="NCBI Taxonomy" id="42354"/>
    <lineage>
        <taxon>Bacteria</taxon>
        <taxon>Pseudomonadati</taxon>
        <taxon>Pseudomonadota</taxon>
        <taxon>Betaproteobacteria</taxon>
        <taxon>Nitrosomonadales</taxon>
        <taxon>Nitrosomonadaceae</taxon>
        <taxon>Nitrosomonas</taxon>
    </lineage>
</organism>
<gene>
    <name evidence="8" type="primary">thiG</name>
    <name evidence="11" type="ORF">C8R26_1106</name>
</gene>
<dbReference type="Pfam" id="PF05690">
    <property type="entry name" value="ThiG"/>
    <property type="match status" value="1"/>
</dbReference>
<dbReference type="GO" id="GO:0005737">
    <property type="term" value="C:cytoplasm"/>
    <property type="evidence" value="ECO:0007669"/>
    <property type="project" value="UniProtKB-SubCell"/>
</dbReference>
<protein>
    <recommendedName>
        <fullName evidence="3 8">Thiazole synthase</fullName>
        <ecNumber evidence="3 8">2.8.1.10</ecNumber>
    </recommendedName>
</protein>
<reference evidence="11 12" key="1">
    <citation type="submission" date="2018-04" db="EMBL/GenBank/DDBJ databases">
        <title>Active sludge and wastewater microbial communities from Klosterneuburg, Austria.</title>
        <authorList>
            <person name="Wagner M."/>
        </authorList>
    </citation>
    <scope>NUCLEOTIDE SEQUENCE [LARGE SCALE GENOMIC DNA]</scope>
    <source>
        <strain evidence="11 12">Nm49</strain>
    </source>
</reference>
<evidence type="ECO:0000313" key="12">
    <source>
        <dbReference type="Proteomes" id="UP000244128"/>
    </source>
</evidence>
<dbReference type="SUPFAM" id="SSF110399">
    <property type="entry name" value="ThiG-like"/>
    <property type="match status" value="1"/>
</dbReference>
<evidence type="ECO:0000256" key="1">
    <source>
        <dbReference type="ARBA" id="ARBA00002834"/>
    </source>
</evidence>
<feature type="binding site" evidence="8">
    <location>
        <begin position="187"/>
        <end position="188"/>
    </location>
    <ligand>
        <name>1-deoxy-D-xylulose 5-phosphate</name>
        <dbReference type="ChEBI" id="CHEBI:57792"/>
    </ligand>
</feature>
<dbReference type="RefSeq" id="WP_107803154.1">
    <property type="nucleotide sequence ID" value="NZ_QAOI01000010.1"/>
</dbReference>
<evidence type="ECO:0000313" key="11">
    <source>
        <dbReference type="EMBL" id="PTQ77086.1"/>
    </source>
</evidence>
<keyword evidence="5 8" id="KW-0784">Thiamine biosynthesis</keyword>
<comment type="pathway">
    <text evidence="2 8">Cofactor biosynthesis; thiamine diphosphate biosynthesis.</text>
</comment>
<evidence type="ECO:0000256" key="3">
    <source>
        <dbReference type="ARBA" id="ARBA00011960"/>
    </source>
</evidence>
<evidence type="ECO:0000256" key="9">
    <source>
        <dbReference type="SAM" id="MobiDB-lite"/>
    </source>
</evidence>
<evidence type="ECO:0000256" key="8">
    <source>
        <dbReference type="HAMAP-Rule" id="MF_00443"/>
    </source>
</evidence>
<proteinExistence type="inferred from homology"/>
<dbReference type="AlphaFoldDB" id="A0A2T5HZS5"/>
<keyword evidence="6 8" id="KW-0704">Schiff base</keyword>
<evidence type="ECO:0000256" key="6">
    <source>
        <dbReference type="ARBA" id="ARBA00023270"/>
    </source>
</evidence>
<feature type="domain" description="Thiazole synthase ThiG" evidence="10">
    <location>
        <begin position="6"/>
        <end position="253"/>
    </location>
</feature>
<dbReference type="Gene3D" id="3.20.20.70">
    <property type="entry name" value="Aldolase class I"/>
    <property type="match status" value="1"/>
</dbReference>
<comment type="subcellular location">
    <subcellularLocation>
        <location evidence="8">Cytoplasm</location>
    </subcellularLocation>
</comment>
<feature type="binding site" evidence="8">
    <location>
        <position position="161"/>
    </location>
    <ligand>
        <name>1-deoxy-D-xylulose 5-phosphate</name>
        <dbReference type="ChEBI" id="CHEBI:57792"/>
    </ligand>
</feature>
<comment type="catalytic activity">
    <reaction evidence="7 8">
        <text>[ThiS sulfur-carrier protein]-C-terminal-Gly-aminoethanethioate + 2-iminoacetate + 1-deoxy-D-xylulose 5-phosphate = [ThiS sulfur-carrier protein]-C-terminal Gly-Gly + 2-[(2R,5Z)-2-carboxy-4-methylthiazol-5(2H)-ylidene]ethyl phosphate + 2 H2O + H(+)</text>
        <dbReference type="Rhea" id="RHEA:26297"/>
        <dbReference type="Rhea" id="RHEA-COMP:12909"/>
        <dbReference type="Rhea" id="RHEA-COMP:19908"/>
        <dbReference type="ChEBI" id="CHEBI:15377"/>
        <dbReference type="ChEBI" id="CHEBI:15378"/>
        <dbReference type="ChEBI" id="CHEBI:57792"/>
        <dbReference type="ChEBI" id="CHEBI:62899"/>
        <dbReference type="ChEBI" id="CHEBI:77846"/>
        <dbReference type="ChEBI" id="CHEBI:90778"/>
        <dbReference type="ChEBI" id="CHEBI:232372"/>
        <dbReference type="EC" id="2.8.1.10"/>
    </reaction>
</comment>
<feature type="region of interest" description="Disordered" evidence="9">
    <location>
        <begin position="246"/>
        <end position="274"/>
    </location>
</feature>
<evidence type="ECO:0000256" key="4">
    <source>
        <dbReference type="ARBA" id="ARBA00022679"/>
    </source>
</evidence>
<dbReference type="EC" id="2.8.1.10" evidence="3 8"/>
<feature type="compositionally biased region" description="Basic and acidic residues" evidence="9">
    <location>
        <begin position="260"/>
        <end position="274"/>
    </location>
</feature>
<comment type="subunit">
    <text evidence="8">Homotetramer. Forms heterodimers with either ThiH or ThiS.</text>
</comment>
<dbReference type="PANTHER" id="PTHR34266">
    <property type="entry name" value="THIAZOLE SYNTHASE"/>
    <property type="match status" value="1"/>
</dbReference>
<keyword evidence="4 8" id="KW-0808">Transferase</keyword>
<dbReference type="UniPathway" id="UPA00060"/>
<evidence type="ECO:0000259" key="10">
    <source>
        <dbReference type="Pfam" id="PF05690"/>
    </source>
</evidence>
<evidence type="ECO:0000256" key="5">
    <source>
        <dbReference type="ARBA" id="ARBA00022977"/>
    </source>
</evidence>
<dbReference type="GO" id="GO:1990107">
    <property type="term" value="F:thiazole synthase activity"/>
    <property type="evidence" value="ECO:0007669"/>
    <property type="project" value="UniProtKB-EC"/>
</dbReference>
<comment type="function">
    <text evidence="1 8">Catalyzes the rearrangement of 1-deoxy-D-xylulose 5-phosphate (DXP) to produce the thiazole phosphate moiety of thiamine. Sulfur is provided by the thiocarboxylate moiety of the carrier protein ThiS. In vitro, sulfur can be provided by H(2)S.</text>
</comment>
<name>A0A2T5HZS5_9PROT</name>
<accession>A0A2T5HZS5</accession>
<evidence type="ECO:0000256" key="7">
    <source>
        <dbReference type="ARBA" id="ARBA00049897"/>
    </source>
</evidence>
<dbReference type="InterPro" id="IPR013785">
    <property type="entry name" value="Aldolase_TIM"/>
</dbReference>
<keyword evidence="8" id="KW-0963">Cytoplasm</keyword>
<feature type="active site" description="Schiff-base intermediate with DXP" evidence="8">
    <location>
        <position position="100"/>
    </location>
</feature>
<sequence length="274" mass="29042">MDNLVIAGKTYSSRLLVGTGKYKDFNETRAAVEASGAEIITVAIRRTNIGQNAGEPNLLDVLPPSKYTLLPNTAGCYTLDDAVRTLRLARELLDGHSLVKLEVLGDPKTLYPNMVETLKAAEILIKEDFQVMVYTSDDPIIAKQLEDMGCVAVMPLASLIGSGMGILNPWNLQIIIDNAKIPVLVDAGVGTASDATIAMELGCDGVLMNTAIAAAQHPVLMASAMRKAVEAGREAYLAGRMAKKLYSASPSSPTEGVIARTEKAPGKPADGKSE</sequence>
<dbReference type="HAMAP" id="MF_00443">
    <property type="entry name" value="ThiG"/>
    <property type="match status" value="1"/>
</dbReference>
<comment type="caution">
    <text evidence="11">The sequence shown here is derived from an EMBL/GenBank/DDBJ whole genome shotgun (WGS) entry which is preliminary data.</text>
</comment>
<dbReference type="GO" id="GO:0009229">
    <property type="term" value="P:thiamine diphosphate biosynthetic process"/>
    <property type="evidence" value="ECO:0007669"/>
    <property type="project" value="UniProtKB-UniRule"/>
</dbReference>
<evidence type="ECO:0000256" key="2">
    <source>
        <dbReference type="ARBA" id="ARBA00004948"/>
    </source>
</evidence>
<dbReference type="InterPro" id="IPR008867">
    <property type="entry name" value="ThiG"/>
</dbReference>
<dbReference type="Proteomes" id="UP000244128">
    <property type="component" value="Unassembled WGS sequence"/>
</dbReference>
<comment type="similarity">
    <text evidence="8">Belongs to the ThiG family.</text>
</comment>